<dbReference type="InterPro" id="IPR037185">
    <property type="entry name" value="EmrE-like"/>
</dbReference>
<dbReference type="EMBL" id="JAKLMC020000047">
    <property type="protein sequence ID" value="KAK5948442.1"/>
    <property type="molecule type" value="Genomic_DNA"/>
</dbReference>
<evidence type="ECO:0000256" key="1">
    <source>
        <dbReference type="ARBA" id="ARBA00004477"/>
    </source>
</evidence>
<accession>A0AAN8IHV1</accession>
<evidence type="ECO:0000313" key="4">
    <source>
        <dbReference type="Proteomes" id="UP001316803"/>
    </source>
</evidence>
<feature type="transmembrane region" description="Helical" evidence="2">
    <location>
        <begin position="109"/>
        <end position="129"/>
    </location>
</feature>
<reference evidence="3 4" key="1">
    <citation type="submission" date="2022-12" db="EMBL/GenBank/DDBJ databases">
        <title>Genomic features and morphological characterization of a novel Knufia sp. strain isolated from spacecraft assembly facility.</title>
        <authorList>
            <person name="Teixeira M."/>
            <person name="Chander A.M."/>
            <person name="Stajich J.E."/>
            <person name="Venkateswaran K."/>
        </authorList>
    </citation>
    <scope>NUCLEOTIDE SEQUENCE [LARGE SCALE GENOMIC DNA]</scope>
    <source>
        <strain evidence="3 4">FJI-L2-BK-P2</strain>
    </source>
</reference>
<proteinExistence type="predicted"/>
<dbReference type="SUPFAM" id="SSF103481">
    <property type="entry name" value="Multidrug resistance efflux transporter EmrE"/>
    <property type="match status" value="1"/>
</dbReference>
<protein>
    <recommendedName>
        <fullName evidence="5">Transmembrane protein 42</fullName>
    </recommendedName>
</protein>
<evidence type="ECO:0000313" key="3">
    <source>
        <dbReference type="EMBL" id="KAK5948442.1"/>
    </source>
</evidence>
<comment type="subcellular location">
    <subcellularLocation>
        <location evidence="1">Endoplasmic reticulum membrane</location>
        <topology evidence="1">Multi-pass membrane protein</topology>
    </subcellularLocation>
</comment>
<dbReference type="PANTHER" id="PTHR31965">
    <property type="entry name" value="TRANSMEMBRANE PROTEIN 42"/>
    <property type="match status" value="1"/>
</dbReference>
<name>A0AAN8IHV1_9EURO</name>
<keyword evidence="4" id="KW-1185">Reference proteome</keyword>
<keyword evidence="2" id="KW-1133">Transmembrane helix</keyword>
<feature type="transmembrane region" description="Helical" evidence="2">
    <location>
        <begin position="165"/>
        <end position="181"/>
    </location>
</feature>
<sequence length="248" mass="26326">MSDSPTSQKVDSIFSTMSALRNRKFDKARYSDGRGKEVPPITGLESGMDYLRRQPLWIVLAVASGTCAAINGVFAKLTTTALTSTFASSIASLLGLAKDNTYVNLALRGTFFGLNIVFNIAMWALFTAALTRGSSTTRVSIVNVSSNFFITAILGALIFGEKLPLGWWLGAGLLAAGNVVIGRREEGEKPGGSVGLDGTREGAQEAENLLAGVGDEREDLLELRESFEGVGGKGQVRMKAGEDVDNPI</sequence>
<dbReference type="InterPro" id="IPR039632">
    <property type="entry name" value="TMEM42"/>
</dbReference>
<organism evidence="3 4">
    <name type="scientific">Knufia fluminis</name>
    <dbReference type="NCBI Taxonomy" id="191047"/>
    <lineage>
        <taxon>Eukaryota</taxon>
        <taxon>Fungi</taxon>
        <taxon>Dikarya</taxon>
        <taxon>Ascomycota</taxon>
        <taxon>Pezizomycotina</taxon>
        <taxon>Eurotiomycetes</taxon>
        <taxon>Chaetothyriomycetidae</taxon>
        <taxon>Chaetothyriales</taxon>
        <taxon>Trichomeriaceae</taxon>
        <taxon>Knufia</taxon>
    </lineage>
</organism>
<evidence type="ECO:0000256" key="2">
    <source>
        <dbReference type="SAM" id="Phobius"/>
    </source>
</evidence>
<dbReference type="Proteomes" id="UP001316803">
    <property type="component" value="Unassembled WGS sequence"/>
</dbReference>
<feature type="transmembrane region" description="Helical" evidence="2">
    <location>
        <begin position="141"/>
        <end position="159"/>
    </location>
</feature>
<feature type="transmembrane region" description="Helical" evidence="2">
    <location>
        <begin position="56"/>
        <end position="74"/>
    </location>
</feature>
<keyword evidence="2" id="KW-0812">Transmembrane</keyword>
<dbReference type="PANTHER" id="PTHR31965:SF1">
    <property type="entry name" value="TRANSMEMBRANE PROTEIN 42"/>
    <property type="match status" value="1"/>
</dbReference>
<dbReference type="AlphaFoldDB" id="A0AAN8IHV1"/>
<gene>
    <name evidence="3" type="ORF">OHC33_010476</name>
</gene>
<evidence type="ECO:0008006" key="5">
    <source>
        <dbReference type="Google" id="ProtNLM"/>
    </source>
</evidence>
<keyword evidence="2" id="KW-0472">Membrane</keyword>
<comment type="caution">
    <text evidence="3">The sequence shown here is derived from an EMBL/GenBank/DDBJ whole genome shotgun (WGS) entry which is preliminary data.</text>
</comment>